<evidence type="ECO:0000256" key="7">
    <source>
        <dbReference type="ARBA" id="ARBA00023098"/>
    </source>
</evidence>
<evidence type="ECO:0000256" key="6">
    <source>
        <dbReference type="ARBA" id="ARBA00022963"/>
    </source>
</evidence>
<evidence type="ECO:0000256" key="9">
    <source>
        <dbReference type="SAM" id="SignalP"/>
    </source>
</evidence>
<evidence type="ECO:0000259" key="10">
    <source>
        <dbReference type="PROSITE" id="PS50059"/>
    </source>
</evidence>
<evidence type="ECO:0000256" key="2">
    <source>
        <dbReference type="ARBA" id="ARBA00008668"/>
    </source>
</evidence>
<evidence type="ECO:0000256" key="1">
    <source>
        <dbReference type="ARBA" id="ARBA00004613"/>
    </source>
</evidence>
<sequence>MAKMCFMMMLIMVSIAINMVASDPIAPCYFIFGDSLVDNGNNNQLNSLARANYFPYGIDFSLGPTGRFSNGKTTVDVITELLGFDNYITPYAAARGEDILRGVNYASAAAGIREETGRQLGGRIAFAGQVANHVNTVSQVVNILGDQNQASSYLSKCIYSIGLGSNDYLNNYFMPTFYSTGNQFTPDSFGDDLIARYTEQLRILYNNGARKFALIGVGAIGCSPNELAQNSRDGTTCDERINSANRLFNSKLITIVDQFNQNTPDAKFTYINAYGIFQDIVTNPARYGFRVTNAGCCGVGRNNGQITCLPGQAPCLNRNEYVFWDAFHPDAILTLTIYYLLQKIFWIEKIMSSLGFSVGTCSPPSEQRKCRSFVSSSLNKAEAINLRSKQKVSDHELSFVQPASCGRREAIIGFGFCIGLVDNVSALAETSSCEFSVSPSGLAFCDKVVGYGPAAVKGQLIKAHYVGKLENGKVFDSSYNRGKPLTFRIGVGEVIKGWDQGIIGSDGVPAMLTGGKRTLKIPPELAYGDRGAGCKGGSCLIPPASVLLFDIEFIGKA</sequence>
<dbReference type="InterPro" id="IPR046357">
    <property type="entry name" value="PPIase_dom_sf"/>
</dbReference>
<dbReference type="SUPFAM" id="SSF54534">
    <property type="entry name" value="FKBP-like"/>
    <property type="match status" value="1"/>
</dbReference>
<keyword evidence="8" id="KW-0413">Isomerase</keyword>
<feature type="domain" description="PPIase FKBP-type" evidence="10">
    <location>
        <begin position="458"/>
        <end position="557"/>
    </location>
</feature>
<dbReference type="Proteomes" id="UP000823674">
    <property type="component" value="Chromosome A09"/>
</dbReference>
<name>A0ABQ7LA75_BRACM</name>
<dbReference type="PANTHER" id="PTHR45650:SF61">
    <property type="entry name" value="(RAPE) HYPOTHETICAL PROTEIN"/>
    <property type="match status" value="1"/>
</dbReference>
<dbReference type="InterPro" id="IPR051238">
    <property type="entry name" value="GDSL_esterase/lipase"/>
</dbReference>
<keyword evidence="7" id="KW-0443">Lipid metabolism</keyword>
<keyword evidence="12" id="KW-1185">Reference proteome</keyword>
<comment type="similarity">
    <text evidence="2">Belongs to the 'GDSL' lipolytic enzyme family.</text>
</comment>
<dbReference type="EMBL" id="JADBGQ010000008">
    <property type="protein sequence ID" value="KAG5383477.1"/>
    <property type="molecule type" value="Genomic_DNA"/>
</dbReference>
<dbReference type="Gene3D" id="3.40.50.1110">
    <property type="entry name" value="SGNH hydrolase"/>
    <property type="match status" value="1"/>
</dbReference>
<dbReference type="Pfam" id="PF00657">
    <property type="entry name" value="Lipase_GDSL"/>
    <property type="match status" value="1"/>
</dbReference>
<keyword evidence="4 9" id="KW-0732">Signal</keyword>
<evidence type="ECO:0000256" key="5">
    <source>
        <dbReference type="ARBA" id="ARBA00022801"/>
    </source>
</evidence>
<evidence type="ECO:0000256" key="3">
    <source>
        <dbReference type="ARBA" id="ARBA00022525"/>
    </source>
</evidence>
<reference evidence="11 12" key="1">
    <citation type="submission" date="2021-03" db="EMBL/GenBank/DDBJ databases">
        <authorList>
            <person name="King G.J."/>
            <person name="Bancroft I."/>
            <person name="Baten A."/>
            <person name="Bloomfield J."/>
            <person name="Borpatragohain P."/>
            <person name="He Z."/>
            <person name="Irish N."/>
            <person name="Irwin J."/>
            <person name="Liu K."/>
            <person name="Mauleon R.P."/>
            <person name="Moore J."/>
            <person name="Morris R."/>
            <person name="Ostergaard L."/>
            <person name="Wang B."/>
            <person name="Wells R."/>
        </authorList>
    </citation>
    <scope>NUCLEOTIDE SEQUENCE [LARGE SCALE GENOMIC DNA]</scope>
    <source>
        <strain evidence="11">R-o-18</strain>
        <tissue evidence="11">Leaf</tissue>
    </source>
</reference>
<proteinExistence type="inferred from homology"/>
<organism evidence="11 12">
    <name type="scientific">Brassica rapa subsp. trilocularis</name>
    <dbReference type="NCBI Taxonomy" id="1813537"/>
    <lineage>
        <taxon>Eukaryota</taxon>
        <taxon>Viridiplantae</taxon>
        <taxon>Streptophyta</taxon>
        <taxon>Embryophyta</taxon>
        <taxon>Tracheophyta</taxon>
        <taxon>Spermatophyta</taxon>
        <taxon>Magnoliopsida</taxon>
        <taxon>eudicotyledons</taxon>
        <taxon>Gunneridae</taxon>
        <taxon>Pentapetalae</taxon>
        <taxon>rosids</taxon>
        <taxon>malvids</taxon>
        <taxon>Brassicales</taxon>
        <taxon>Brassicaceae</taxon>
        <taxon>Brassiceae</taxon>
        <taxon>Brassica</taxon>
    </lineage>
</organism>
<dbReference type="Gene3D" id="3.10.50.40">
    <property type="match status" value="1"/>
</dbReference>
<comment type="caution">
    <text evidence="11">The sequence shown here is derived from an EMBL/GenBank/DDBJ whole genome shotgun (WGS) entry which is preliminary data.</text>
</comment>
<keyword evidence="5" id="KW-0378">Hydrolase</keyword>
<feature type="signal peptide" evidence="9">
    <location>
        <begin position="1"/>
        <end position="22"/>
    </location>
</feature>
<dbReference type="PANTHER" id="PTHR45650">
    <property type="entry name" value="GDSL-LIKE LIPASE/ACYLHYDROLASE-RELATED"/>
    <property type="match status" value="1"/>
</dbReference>
<dbReference type="InterPro" id="IPR036514">
    <property type="entry name" value="SGNH_hydro_sf"/>
</dbReference>
<dbReference type="PROSITE" id="PS50059">
    <property type="entry name" value="FKBP_PPIASE"/>
    <property type="match status" value="1"/>
</dbReference>
<evidence type="ECO:0000256" key="4">
    <source>
        <dbReference type="ARBA" id="ARBA00022729"/>
    </source>
</evidence>
<keyword evidence="6" id="KW-0442">Lipid degradation</keyword>
<dbReference type="EC" id="5.2.1.8" evidence="8"/>
<keyword evidence="3" id="KW-0964">Secreted</keyword>
<dbReference type="InterPro" id="IPR001179">
    <property type="entry name" value="PPIase_FKBP_dom"/>
</dbReference>
<accession>A0ABQ7LA75</accession>
<feature type="chain" id="PRO_5046576863" description="peptidylprolyl isomerase" evidence="9">
    <location>
        <begin position="23"/>
        <end position="557"/>
    </location>
</feature>
<comment type="catalytic activity">
    <reaction evidence="8">
        <text>[protein]-peptidylproline (omega=180) = [protein]-peptidylproline (omega=0)</text>
        <dbReference type="Rhea" id="RHEA:16237"/>
        <dbReference type="Rhea" id="RHEA-COMP:10747"/>
        <dbReference type="Rhea" id="RHEA-COMP:10748"/>
        <dbReference type="ChEBI" id="CHEBI:83833"/>
        <dbReference type="ChEBI" id="CHEBI:83834"/>
        <dbReference type="EC" id="5.2.1.8"/>
    </reaction>
</comment>
<comment type="subcellular location">
    <subcellularLocation>
        <location evidence="1">Secreted</location>
    </subcellularLocation>
</comment>
<dbReference type="CDD" id="cd01837">
    <property type="entry name" value="SGNH_plant_lipase_like"/>
    <property type="match status" value="1"/>
</dbReference>
<evidence type="ECO:0000256" key="8">
    <source>
        <dbReference type="PROSITE-ProRule" id="PRU00277"/>
    </source>
</evidence>
<evidence type="ECO:0000313" key="12">
    <source>
        <dbReference type="Proteomes" id="UP000823674"/>
    </source>
</evidence>
<dbReference type="InterPro" id="IPR035669">
    <property type="entry name" value="SGNH_plant_lipase-like"/>
</dbReference>
<dbReference type="Pfam" id="PF00254">
    <property type="entry name" value="FKBP_C"/>
    <property type="match status" value="1"/>
</dbReference>
<dbReference type="InterPro" id="IPR001087">
    <property type="entry name" value="GDSL"/>
</dbReference>
<evidence type="ECO:0000313" key="11">
    <source>
        <dbReference type="EMBL" id="KAG5383477.1"/>
    </source>
</evidence>
<keyword evidence="8" id="KW-0697">Rotamase</keyword>
<protein>
    <recommendedName>
        <fullName evidence="8">peptidylprolyl isomerase</fullName>
        <ecNumber evidence="8">5.2.1.8</ecNumber>
    </recommendedName>
</protein>
<gene>
    <name evidence="11" type="primary">A09p025620.1_BraROA</name>
    <name evidence="11" type="ORF">IGI04_034947</name>
</gene>